<keyword evidence="2" id="KW-1185">Reference proteome</keyword>
<evidence type="ECO:0000313" key="2">
    <source>
        <dbReference type="Proteomes" id="UP000558284"/>
    </source>
</evidence>
<accession>A0A838BF08</accession>
<dbReference type="EMBL" id="JACDTY010000023">
    <property type="protein sequence ID" value="MBA1144481.1"/>
    <property type="molecule type" value="Genomic_DNA"/>
</dbReference>
<organism evidence="1 2">
    <name type="scientific">Mesorhizobium neociceri</name>
    <dbReference type="NCBI Taxonomy" id="1307853"/>
    <lineage>
        <taxon>Bacteria</taxon>
        <taxon>Pseudomonadati</taxon>
        <taxon>Pseudomonadota</taxon>
        <taxon>Alphaproteobacteria</taxon>
        <taxon>Hyphomicrobiales</taxon>
        <taxon>Phyllobacteriaceae</taxon>
        <taxon>Mesorhizobium</taxon>
    </lineage>
</organism>
<protein>
    <submittedName>
        <fullName evidence="1">Uncharacterized protein</fullName>
    </submittedName>
</protein>
<dbReference type="AlphaFoldDB" id="A0A838BF08"/>
<gene>
    <name evidence="1" type="ORF">H0241_30205</name>
</gene>
<evidence type="ECO:0000313" key="1">
    <source>
        <dbReference type="EMBL" id="MBA1144481.1"/>
    </source>
</evidence>
<comment type="caution">
    <text evidence="1">The sequence shown here is derived from an EMBL/GenBank/DDBJ whole genome shotgun (WGS) entry which is preliminary data.</text>
</comment>
<name>A0A838BF08_9HYPH</name>
<sequence>MNVANLQLEGLLMSVAAVNNALVRALKTAEAAFTGDQRLFEDMSPANRDAVCFPLRLLQLANTSQFEAGVPPFFELAKQVGITKQPYNDQM</sequence>
<dbReference type="Proteomes" id="UP000558284">
    <property type="component" value="Unassembled WGS sequence"/>
</dbReference>
<dbReference type="RefSeq" id="WP_181061417.1">
    <property type="nucleotide sequence ID" value="NZ_JACDTY010000023.1"/>
</dbReference>
<reference evidence="1 2" key="1">
    <citation type="submission" date="2020-07" db="EMBL/GenBank/DDBJ databases">
        <title>Definition of the novel symbiovar canariense within Mesorhizobium novociceri, a new species of genus Mesorhizobium nodulating Cicer canariense in the Caldera de Taburiente National Park (La Palma, Canary Islands).</title>
        <authorList>
            <person name="Leon-Barrios M."/>
            <person name="Perez-Yepez J."/>
            <person name="Flores-Felix J.D."/>
            <person name="Ramirez-Baena M.H."/>
            <person name="Pulido-Suarez L."/>
            <person name="Igual J.M."/>
            <person name="Velazquez E."/>
            <person name="Peix A."/>
        </authorList>
    </citation>
    <scope>NUCLEOTIDE SEQUENCE [LARGE SCALE GENOMIC DNA]</scope>
    <source>
        <strain evidence="1 2">CCANP35</strain>
    </source>
</reference>
<proteinExistence type="predicted"/>